<evidence type="ECO:0000256" key="1">
    <source>
        <dbReference type="SAM" id="SignalP"/>
    </source>
</evidence>
<organism evidence="2 3">
    <name type="scientific">Micromonospora polyrhachis</name>
    <dbReference type="NCBI Taxonomy" id="1282883"/>
    <lineage>
        <taxon>Bacteria</taxon>
        <taxon>Bacillati</taxon>
        <taxon>Actinomycetota</taxon>
        <taxon>Actinomycetes</taxon>
        <taxon>Micromonosporales</taxon>
        <taxon>Micromonosporaceae</taxon>
        <taxon>Micromonospora</taxon>
    </lineage>
</organism>
<dbReference type="Proteomes" id="UP000578819">
    <property type="component" value="Unassembled WGS sequence"/>
</dbReference>
<reference evidence="2 3" key="1">
    <citation type="submission" date="2020-08" db="EMBL/GenBank/DDBJ databases">
        <title>Sequencing the genomes of 1000 actinobacteria strains.</title>
        <authorList>
            <person name="Klenk H.-P."/>
        </authorList>
    </citation>
    <scope>NUCLEOTIDE SEQUENCE [LARGE SCALE GENOMIC DNA]</scope>
    <source>
        <strain evidence="2 3">DSM 45886</strain>
    </source>
</reference>
<keyword evidence="3" id="KW-1185">Reference proteome</keyword>
<comment type="caution">
    <text evidence="2">The sequence shown here is derived from an EMBL/GenBank/DDBJ whole genome shotgun (WGS) entry which is preliminary data.</text>
</comment>
<feature type="chain" id="PRO_5030668055" evidence="1">
    <location>
        <begin position="21"/>
        <end position="181"/>
    </location>
</feature>
<dbReference type="RefSeq" id="WP_184535325.1">
    <property type="nucleotide sequence ID" value="NZ_JACHJW010000001.1"/>
</dbReference>
<keyword evidence="1" id="KW-0732">Signal</keyword>
<evidence type="ECO:0000313" key="3">
    <source>
        <dbReference type="Proteomes" id="UP000578819"/>
    </source>
</evidence>
<accession>A0A7W7WQ26</accession>
<feature type="signal peptide" evidence="1">
    <location>
        <begin position="1"/>
        <end position="20"/>
    </location>
</feature>
<name>A0A7W7WQ26_9ACTN</name>
<sequence length="181" mass="19199">MKLSKLLPIMGLLIATVASLSGPTRTPGKTASSQPPERAAYGPDVVHLDGLGGIEFGDTEQELARRGLLTPPIASCGPSLAGMTTVGPIFADDRLVLLWADPSMHTPEGVTSGTSVRQVQATYPALTSLDAPQGTYRFDGLLVSEGDRSYLFLHDGQIVRKTVAGYTDYARKLFDEGFGTC</sequence>
<dbReference type="EMBL" id="JACHJW010000001">
    <property type="protein sequence ID" value="MBB4959389.1"/>
    <property type="molecule type" value="Genomic_DNA"/>
</dbReference>
<proteinExistence type="predicted"/>
<evidence type="ECO:0000313" key="2">
    <source>
        <dbReference type="EMBL" id="MBB4959389.1"/>
    </source>
</evidence>
<gene>
    <name evidence="2" type="ORF">FHR38_003122</name>
</gene>
<dbReference type="AlphaFoldDB" id="A0A7W7WQ26"/>
<protein>
    <submittedName>
        <fullName evidence="2">Uncharacterized protein</fullName>
    </submittedName>
</protein>